<dbReference type="Pfam" id="PF13359">
    <property type="entry name" value="DDE_Tnp_4"/>
    <property type="match status" value="1"/>
</dbReference>
<reference evidence="4" key="1">
    <citation type="submission" date="2017-05" db="UniProtKB">
        <authorList>
            <consortium name="EnsemblMetazoa"/>
        </authorList>
    </citation>
    <scope>IDENTIFICATION</scope>
</reference>
<evidence type="ECO:0000256" key="2">
    <source>
        <dbReference type="ARBA" id="ARBA00022723"/>
    </source>
</evidence>
<evidence type="ECO:0000256" key="1">
    <source>
        <dbReference type="ARBA" id="ARBA00001968"/>
    </source>
</evidence>
<dbReference type="STRING" id="400682.A0A1X7VAX7"/>
<dbReference type="InterPro" id="IPR027806">
    <property type="entry name" value="HARBI1_dom"/>
</dbReference>
<protein>
    <recommendedName>
        <fullName evidence="3">DDE Tnp4 domain-containing protein</fullName>
    </recommendedName>
</protein>
<dbReference type="InParanoid" id="A0A1X7VAX7"/>
<evidence type="ECO:0000259" key="3">
    <source>
        <dbReference type="Pfam" id="PF13359"/>
    </source>
</evidence>
<dbReference type="AlphaFoldDB" id="A0A1X7VAX7"/>
<comment type="cofactor">
    <cofactor evidence="1">
        <name>a divalent metal cation</name>
        <dbReference type="ChEBI" id="CHEBI:60240"/>
    </cofactor>
</comment>
<proteinExistence type="predicted"/>
<dbReference type="EnsemblMetazoa" id="Aqu2.1.36899_001">
    <property type="protein sequence ID" value="Aqu2.1.36899_001"/>
    <property type="gene ID" value="Aqu2.1.36899"/>
</dbReference>
<name>A0A1X7VAX7_AMPQE</name>
<accession>A0A1X7VAX7</accession>
<evidence type="ECO:0000313" key="4">
    <source>
        <dbReference type="EnsemblMetazoa" id="Aqu2.1.36899_001"/>
    </source>
</evidence>
<sequence>IGCNGRVSDGVPYMLVADEAFPLKEYIQEPFSQSRLTKEKRIYNYRLSRARRVVENAFGILANRF</sequence>
<dbReference type="GO" id="GO:0046872">
    <property type="term" value="F:metal ion binding"/>
    <property type="evidence" value="ECO:0007669"/>
    <property type="project" value="UniProtKB-KW"/>
</dbReference>
<feature type="domain" description="DDE Tnp4" evidence="3">
    <location>
        <begin position="13"/>
        <end position="65"/>
    </location>
</feature>
<organism evidence="4">
    <name type="scientific">Amphimedon queenslandica</name>
    <name type="common">Sponge</name>
    <dbReference type="NCBI Taxonomy" id="400682"/>
    <lineage>
        <taxon>Eukaryota</taxon>
        <taxon>Metazoa</taxon>
        <taxon>Porifera</taxon>
        <taxon>Demospongiae</taxon>
        <taxon>Heteroscleromorpha</taxon>
        <taxon>Haplosclerida</taxon>
        <taxon>Niphatidae</taxon>
        <taxon>Amphimedon</taxon>
    </lineage>
</organism>
<keyword evidence="2" id="KW-0479">Metal-binding</keyword>